<dbReference type="PANTHER" id="PTHR12322:SF53">
    <property type="entry name" value="DOUBLESEX-MAB RELATED 11E"/>
    <property type="match status" value="1"/>
</dbReference>
<name>A0AAD8CBA3_BIOPF</name>
<feature type="DNA-binding region" description="DM" evidence="6">
    <location>
        <begin position="86"/>
        <end position="133"/>
    </location>
</feature>
<dbReference type="AlphaFoldDB" id="A0AAD8CBA3"/>
<reference evidence="9" key="1">
    <citation type="journal article" date="2023" name="PLoS Negl. Trop. Dis.">
        <title>A genome sequence for Biomphalaria pfeifferi, the major vector snail for the human-infecting parasite Schistosoma mansoni.</title>
        <authorList>
            <person name="Bu L."/>
            <person name="Lu L."/>
            <person name="Laidemitt M.R."/>
            <person name="Zhang S.M."/>
            <person name="Mutuku M."/>
            <person name="Mkoji G."/>
            <person name="Steinauer M."/>
            <person name="Loker E.S."/>
        </authorList>
    </citation>
    <scope>NUCLEOTIDE SEQUENCE</scope>
    <source>
        <strain evidence="9">KasaAsao</strain>
    </source>
</reference>
<feature type="domain" description="DM" evidence="8">
    <location>
        <begin position="86"/>
        <end position="133"/>
    </location>
</feature>
<keyword evidence="3 6" id="KW-0862">Zinc</keyword>
<comment type="similarity">
    <text evidence="1">Belongs to the DMRT family.</text>
</comment>
<dbReference type="Pfam" id="PF03474">
    <property type="entry name" value="DMA"/>
    <property type="match status" value="1"/>
</dbReference>
<dbReference type="InterPro" id="IPR005173">
    <property type="entry name" value="DMA"/>
</dbReference>
<evidence type="ECO:0000256" key="4">
    <source>
        <dbReference type="ARBA" id="ARBA00023125"/>
    </source>
</evidence>
<evidence type="ECO:0000256" key="6">
    <source>
        <dbReference type="PROSITE-ProRule" id="PRU00070"/>
    </source>
</evidence>
<dbReference type="GO" id="GO:0000978">
    <property type="term" value="F:RNA polymerase II cis-regulatory region sequence-specific DNA binding"/>
    <property type="evidence" value="ECO:0007669"/>
    <property type="project" value="TreeGrafter"/>
</dbReference>
<comment type="caution">
    <text evidence="9">The sequence shown here is derived from an EMBL/GenBank/DDBJ whole genome shotgun (WGS) entry which is preliminary data.</text>
</comment>
<comment type="subcellular location">
    <subcellularLocation>
        <location evidence="6">Nucleus</location>
    </subcellularLocation>
</comment>
<dbReference type="Gene3D" id="4.10.1040.10">
    <property type="entry name" value="DM DNA-binding domain"/>
    <property type="match status" value="1"/>
</dbReference>
<keyword evidence="5 6" id="KW-0539">Nucleus</keyword>
<accession>A0AAD8CBA3</accession>
<dbReference type="EMBL" id="JASAOG010000002">
    <property type="protein sequence ID" value="KAK0069805.1"/>
    <property type="molecule type" value="Genomic_DNA"/>
</dbReference>
<evidence type="ECO:0000259" key="8">
    <source>
        <dbReference type="PROSITE" id="PS50809"/>
    </source>
</evidence>
<feature type="region of interest" description="Disordered" evidence="7">
    <location>
        <begin position="388"/>
        <end position="422"/>
    </location>
</feature>
<dbReference type="Proteomes" id="UP001233172">
    <property type="component" value="Unassembled WGS sequence"/>
</dbReference>
<keyword evidence="2 6" id="KW-0479">Metal-binding</keyword>
<dbReference type="InterPro" id="IPR026607">
    <property type="entry name" value="DMRT"/>
</dbReference>
<evidence type="ECO:0000256" key="5">
    <source>
        <dbReference type="ARBA" id="ARBA00023242"/>
    </source>
</evidence>
<dbReference type="InterPro" id="IPR001275">
    <property type="entry name" value="DM_DNA-bd"/>
</dbReference>
<evidence type="ECO:0000313" key="9">
    <source>
        <dbReference type="EMBL" id="KAK0069805.1"/>
    </source>
</evidence>
<evidence type="ECO:0000256" key="7">
    <source>
        <dbReference type="SAM" id="MobiDB-lite"/>
    </source>
</evidence>
<dbReference type="FunFam" id="4.10.1040.10:FF:000001">
    <property type="entry name" value="doublesex- and mab-3-related transcription factor 1"/>
    <property type="match status" value="1"/>
</dbReference>
<protein>
    <submittedName>
        <fullName evidence="9">Doublesex- and mab-3-related transcription factor 2</fullName>
    </submittedName>
</protein>
<evidence type="ECO:0000313" key="10">
    <source>
        <dbReference type="Proteomes" id="UP001233172"/>
    </source>
</evidence>
<feature type="compositionally biased region" description="Polar residues" evidence="7">
    <location>
        <begin position="1"/>
        <end position="12"/>
    </location>
</feature>
<dbReference type="GO" id="GO:0000981">
    <property type="term" value="F:DNA-binding transcription factor activity, RNA polymerase II-specific"/>
    <property type="evidence" value="ECO:0007669"/>
    <property type="project" value="TreeGrafter"/>
</dbReference>
<dbReference type="GO" id="GO:0046872">
    <property type="term" value="F:metal ion binding"/>
    <property type="evidence" value="ECO:0007669"/>
    <property type="project" value="UniProtKB-KW"/>
</dbReference>
<dbReference type="SMART" id="SM00301">
    <property type="entry name" value="DM"/>
    <property type="match status" value="1"/>
</dbReference>
<dbReference type="InterPro" id="IPR036407">
    <property type="entry name" value="DM_DNA-bd_sf"/>
</dbReference>
<organism evidence="9 10">
    <name type="scientific">Biomphalaria pfeifferi</name>
    <name type="common">Bloodfluke planorb</name>
    <name type="synonym">Freshwater snail</name>
    <dbReference type="NCBI Taxonomy" id="112525"/>
    <lineage>
        <taxon>Eukaryota</taxon>
        <taxon>Metazoa</taxon>
        <taxon>Spiralia</taxon>
        <taxon>Lophotrochozoa</taxon>
        <taxon>Mollusca</taxon>
        <taxon>Gastropoda</taxon>
        <taxon>Heterobranchia</taxon>
        <taxon>Euthyneura</taxon>
        <taxon>Panpulmonata</taxon>
        <taxon>Hygrophila</taxon>
        <taxon>Lymnaeoidea</taxon>
        <taxon>Planorbidae</taxon>
        <taxon>Biomphalaria</taxon>
    </lineage>
</organism>
<keyword evidence="4 6" id="KW-0238">DNA-binding</keyword>
<keyword evidence="10" id="KW-1185">Reference proteome</keyword>
<evidence type="ECO:0000256" key="2">
    <source>
        <dbReference type="ARBA" id="ARBA00022723"/>
    </source>
</evidence>
<sequence length="502" mass="56713">MTGHRQSLLQVNEMTSSEMSDDDMECEDDAILDIDDSLEKEQTVGLDYSPLGNRINGQELPLNSTDREKQTKANSGNKRLLRTPKCARCRNHGVVSCLKGHKRYCRWRDCQCANCLLVVERQRIMAAQVALRRHQASEMTSALKAKVKSAATLLQQRKMLQRNLRSLQQHSFSREILSNYRSRLHALPPPEVVKSMSPFVNERMRKRRCFADKELEMVMLERERRAEMTYHTTHPNSLLARTPQQTLTPLKMNEPRMLIDNMNPRELLQRVFPNHNPSVLELVWQGCGGQLERAIEQLASGITSWVLPASVQQQHVLSPAHFAPSQTTPPPAPPTYFTNPTVNMSKLFNMYPFIFPSYFLTSAVPSRNESHTTESDDEASSDLCLADETRPAVSPSTSSTEKSATYQAFESSPPSGPVDEINTPKPKSVWQNLNNAMLNCKTYRSFSEGSDVESDAPNLPVNHRTTVGQCDPDKKTITGDPQRSKHKTSLLKFSVEAIMSRT</sequence>
<dbReference type="PANTHER" id="PTHR12322">
    <property type="entry name" value="DOUBLESEX AND MAB-3 RELATED TRANSCRIPTION FACTOR DMRT"/>
    <property type="match status" value="1"/>
</dbReference>
<feature type="region of interest" description="Disordered" evidence="7">
    <location>
        <begin position="1"/>
        <end position="22"/>
    </location>
</feature>
<gene>
    <name evidence="9" type="ORF">Bpfe_000982</name>
</gene>
<feature type="region of interest" description="Disordered" evidence="7">
    <location>
        <begin position="55"/>
        <end position="77"/>
    </location>
</feature>
<dbReference type="PROSITE" id="PS40000">
    <property type="entry name" value="DM_1"/>
    <property type="match status" value="1"/>
</dbReference>
<reference evidence="9" key="2">
    <citation type="submission" date="2023-04" db="EMBL/GenBank/DDBJ databases">
        <authorList>
            <person name="Bu L."/>
            <person name="Lu L."/>
            <person name="Laidemitt M.R."/>
            <person name="Zhang S.M."/>
            <person name="Mutuku M."/>
            <person name="Mkoji G."/>
            <person name="Steinauer M."/>
            <person name="Loker E.S."/>
        </authorList>
    </citation>
    <scope>NUCLEOTIDE SEQUENCE</scope>
    <source>
        <strain evidence="9">KasaAsao</strain>
        <tissue evidence="9">Whole Snail</tissue>
    </source>
</reference>
<dbReference type="GO" id="GO:0007548">
    <property type="term" value="P:sex differentiation"/>
    <property type="evidence" value="ECO:0007669"/>
    <property type="project" value="TreeGrafter"/>
</dbReference>
<evidence type="ECO:0000256" key="1">
    <source>
        <dbReference type="ARBA" id="ARBA00006834"/>
    </source>
</evidence>
<dbReference type="PROSITE" id="PS50809">
    <property type="entry name" value="DM_2"/>
    <property type="match status" value="1"/>
</dbReference>
<dbReference type="Pfam" id="PF00751">
    <property type="entry name" value="DM"/>
    <property type="match status" value="1"/>
</dbReference>
<dbReference type="SUPFAM" id="SSF82927">
    <property type="entry name" value="Cysteine-rich DNA binding domain, (DM domain)"/>
    <property type="match status" value="1"/>
</dbReference>
<dbReference type="GO" id="GO:0005634">
    <property type="term" value="C:nucleus"/>
    <property type="evidence" value="ECO:0007669"/>
    <property type="project" value="UniProtKB-SubCell"/>
</dbReference>
<proteinExistence type="inferred from homology"/>
<dbReference type="CDD" id="cd14370">
    <property type="entry name" value="CUE_DMA"/>
    <property type="match status" value="1"/>
</dbReference>
<dbReference type="SUPFAM" id="SSF46934">
    <property type="entry name" value="UBA-like"/>
    <property type="match status" value="1"/>
</dbReference>
<evidence type="ECO:0000256" key="3">
    <source>
        <dbReference type="ARBA" id="ARBA00022833"/>
    </source>
</evidence>
<feature type="region of interest" description="Disordered" evidence="7">
    <location>
        <begin position="449"/>
        <end position="487"/>
    </location>
</feature>
<dbReference type="InterPro" id="IPR009060">
    <property type="entry name" value="UBA-like_sf"/>
</dbReference>
<feature type="compositionally biased region" description="Polar residues" evidence="7">
    <location>
        <begin position="394"/>
        <end position="413"/>
    </location>
</feature>